<dbReference type="eggNOG" id="ENOG5031BHD">
    <property type="taxonomic scope" value="Bacteria"/>
</dbReference>
<dbReference type="AlphaFoldDB" id="A0A059E2R7"/>
<dbReference type="InterPro" id="IPR025985">
    <property type="entry name" value="YnbE"/>
</dbReference>
<reference evidence="1 2" key="1">
    <citation type="journal article" date="2014" name="Antonie Van Leeuwenhoek">
        <title>Hyphomonas beringensis sp. nov. and Hyphomonas chukchiensis sp. nov., isolated from surface seawater of the Bering Sea and Chukchi Sea.</title>
        <authorList>
            <person name="Li C."/>
            <person name="Lai Q."/>
            <person name="Li G."/>
            <person name="Dong C."/>
            <person name="Wang J."/>
            <person name="Liao Y."/>
            <person name="Shao Z."/>
        </authorList>
    </citation>
    <scope>NUCLEOTIDE SEQUENCE [LARGE SCALE GENOMIC DNA]</scope>
    <source>
        <strain evidence="1 2">22II1-22F38</strain>
    </source>
</reference>
<dbReference type="Proteomes" id="UP000024547">
    <property type="component" value="Unassembled WGS sequence"/>
</dbReference>
<proteinExistence type="predicted"/>
<evidence type="ECO:0000313" key="2">
    <source>
        <dbReference type="Proteomes" id="UP000024547"/>
    </source>
</evidence>
<gene>
    <name evidence="1" type="ORF">HY36_04610</name>
</gene>
<organism evidence="1 2">
    <name type="scientific">Hyphomonas atlantica</name>
    <dbReference type="NCBI Taxonomy" id="1280948"/>
    <lineage>
        <taxon>Bacteria</taxon>
        <taxon>Pseudomonadati</taxon>
        <taxon>Pseudomonadota</taxon>
        <taxon>Alphaproteobacteria</taxon>
        <taxon>Hyphomonadales</taxon>
        <taxon>Hyphomonadaceae</taxon>
        <taxon>Hyphomonas</taxon>
    </lineage>
</organism>
<dbReference type="PATRIC" id="fig|1280948.3.peg.1754"/>
<protein>
    <recommendedName>
        <fullName evidence="3">YnbE-like lipoprotein</fullName>
    </recommendedName>
</protein>
<name>A0A059E2R7_9PROT</name>
<evidence type="ECO:0008006" key="3">
    <source>
        <dbReference type="Google" id="ProtNLM"/>
    </source>
</evidence>
<dbReference type="STRING" id="1280948.HY36_04610"/>
<evidence type="ECO:0000313" key="1">
    <source>
        <dbReference type="EMBL" id="KCZ61842.1"/>
    </source>
</evidence>
<dbReference type="EMBL" id="AWFH01000012">
    <property type="protein sequence ID" value="KCZ61842.1"/>
    <property type="molecule type" value="Genomic_DNA"/>
</dbReference>
<accession>A0A059E2R7</accession>
<comment type="caution">
    <text evidence="1">The sequence shown here is derived from an EMBL/GenBank/DDBJ whole genome shotgun (WGS) entry which is preliminary data.</text>
</comment>
<keyword evidence="2" id="KW-1185">Reference proteome</keyword>
<dbReference type="Pfam" id="PF13617">
    <property type="entry name" value="Lipoprotein_19"/>
    <property type="match status" value="1"/>
</dbReference>
<sequence length="74" mass="8210">MVRPNLEERILMKFPKALLIGAGIAALAACTPTVRIEPSDKPIKIDLNVNITQEVRVILDKEVEDLIADNPDLF</sequence>
<dbReference type="PROSITE" id="PS51257">
    <property type="entry name" value="PROKAR_LIPOPROTEIN"/>
    <property type="match status" value="1"/>
</dbReference>